<organism evidence="17 18">
    <name type="scientific">Candidatus Harrisonbacteria bacterium CG10_big_fil_rev_8_21_14_0_10_38_8</name>
    <dbReference type="NCBI Taxonomy" id="1974582"/>
    <lineage>
        <taxon>Bacteria</taxon>
        <taxon>Candidatus Harrisoniibacteriota</taxon>
    </lineage>
</organism>
<dbReference type="PANTHER" id="PTHR11076">
    <property type="entry name" value="DNA REPAIR POLYMERASE UMUC / TRANSFERASE FAMILY MEMBER"/>
    <property type="match status" value="1"/>
</dbReference>
<evidence type="ECO:0000256" key="14">
    <source>
        <dbReference type="ARBA" id="ARBA00049244"/>
    </source>
</evidence>
<feature type="active site" evidence="15">
    <location>
        <position position="115"/>
    </location>
</feature>
<dbReference type="GO" id="GO:0006281">
    <property type="term" value="P:DNA repair"/>
    <property type="evidence" value="ECO:0007669"/>
    <property type="project" value="UniProtKB-UniRule"/>
</dbReference>
<comment type="function">
    <text evidence="15">Poorly processive, error-prone DNA polymerase involved in untargeted mutagenesis. Copies undamaged DNA at stalled replication forks, which arise in vivo from mismatched or misaligned primer ends. These misaligned primers can be extended by PolIV. Exhibits no 3'-5' exonuclease (proofreading) activity. May be involved in translesional synthesis, in conjunction with the beta clamp from PolIII.</text>
</comment>
<dbReference type="Gene3D" id="1.10.150.20">
    <property type="entry name" value="5' to 3' exonuclease, C-terminal subdomain"/>
    <property type="match status" value="1"/>
</dbReference>
<dbReference type="HAMAP" id="MF_01113">
    <property type="entry name" value="DNApol_IV"/>
    <property type="match status" value="1"/>
</dbReference>
<dbReference type="NCBIfam" id="NF002677">
    <property type="entry name" value="PRK02406.1"/>
    <property type="match status" value="1"/>
</dbReference>
<evidence type="ECO:0000256" key="13">
    <source>
        <dbReference type="ARBA" id="ARBA00023204"/>
    </source>
</evidence>
<comment type="cofactor">
    <cofactor evidence="15">
        <name>Mg(2+)</name>
        <dbReference type="ChEBI" id="CHEBI:18420"/>
    </cofactor>
    <text evidence="15">Binds 2 magnesium ions per subunit.</text>
</comment>
<comment type="caution">
    <text evidence="17">The sequence shown here is derived from an EMBL/GenBank/DDBJ whole genome shotgun (WGS) entry which is preliminary data.</text>
</comment>
<dbReference type="InterPro" id="IPR053848">
    <property type="entry name" value="IMS_HHH_1"/>
</dbReference>
<evidence type="ECO:0000259" key="16">
    <source>
        <dbReference type="PROSITE" id="PS50173"/>
    </source>
</evidence>
<feature type="binding site" evidence="15">
    <location>
        <position position="8"/>
    </location>
    <ligand>
        <name>Mg(2+)</name>
        <dbReference type="ChEBI" id="CHEBI:18420"/>
    </ligand>
</feature>
<evidence type="ECO:0000313" key="17">
    <source>
        <dbReference type="EMBL" id="PIT93270.1"/>
    </source>
</evidence>
<dbReference type="InterPro" id="IPR017961">
    <property type="entry name" value="DNA_pol_Y-fam_little_finger"/>
</dbReference>
<dbReference type="Proteomes" id="UP000229112">
    <property type="component" value="Unassembled WGS sequence"/>
</dbReference>
<comment type="subunit">
    <text evidence="15">Monomer.</text>
</comment>
<evidence type="ECO:0000256" key="5">
    <source>
        <dbReference type="ARBA" id="ARBA00022679"/>
    </source>
</evidence>
<dbReference type="InterPro" id="IPR001126">
    <property type="entry name" value="UmuC"/>
</dbReference>
<proteinExistence type="inferred from homology"/>
<dbReference type="Gene3D" id="3.30.1490.100">
    <property type="entry name" value="DNA polymerase, Y-family, little finger domain"/>
    <property type="match status" value="1"/>
</dbReference>
<evidence type="ECO:0000256" key="9">
    <source>
        <dbReference type="ARBA" id="ARBA00022763"/>
    </source>
</evidence>
<dbReference type="GO" id="GO:0000287">
    <property type="term" value="F:magnesium ion binding"/>
    <property type="evidence" value="ECO:0007669"/>
    <property type="project" value="UniProtKB-UniRule"/>
</dbReference>
<dbReference type="GO" id="GO:0042276">
    <property type="term" value="P:error-prone translesion synthesis"/>
    <property type="evidence" value="ECO:0007669"/>
    <property type="project" value="TreeGrafter"/>
</dbReference>
<evidence type="ECO:0000256" key="10">
    <source>
        <dbReference type="ARBA" id="ARBA00022842"/>
    </source>
</evidence>
<keyword evidence="9 15" id="KW-0227">DNA damage</keyword>
<feature type="domain" description="UmuC" evidence="16">
    <location>
        <begin position="4"/>
        <end position="195"/>
    </location>
</feature>
<evidence type="ECO:0000256" key="7">
    <source>
        <dbReference type="ARBA" id="ARBA00022705"/>
    </source>
</evidence>
<evidence type="ECO:0000256" key="4">
    <source>
        <dbReference type="ARBA" id="ARBA00022490"/>
    </source>
</evidence>
<dbReference type="PROSITE" id="PS50173">
    <property type="entry name" value="UMUC"/>
    <property type="match status" value="1"/>
</dbReference>
<comment type="catalytic activity">
    <reaction evidence="14 15">
        <text>DNA(n) + a 2'-deoxyribonucleoside 5'-triphosphate = DNA(n+1) + diphosphate</text>
        <dbReference type="Rhea" id="RHEA:22508"/>
        <dbReference type="Rhea" id="RHEA-COMP:17339"/>
        <dbReference type="Rhea" id="RHEA-COMP:17340"/>
        <dbReference type="ChEBI" id="CHEBI:33019"/>
        <dbReference type="ChEBI" id="CHEBI:61560"/>
        <dbReference type="ChEBI" id="CHEBI:173112"/>
        <dbReference type="EC" id="2.7.7.7"/>
    </reaction>
</comment>
<protein>
    <recommendedName>
        <fullName evidence="15">DNA polymerase IV</fullName>
        <shortName evidence="15">Pol IV</shortName>
        <ecNumber evidence="15">2.7.7.7</ecNumber>
    </recommendedName>
</protein>
<evidence type="ECO:0000256" key="3">
    <source>
        <dbReference type="ARBA" id="ARBA00022457"/>
    </source>
</evidence>
<dbReference type="InterPro" id="IPR043128">
    <property type="entry name" value="Rev_trsase/Diguanyl_cyclase"/>
</dbReference>
<dbReference type="GO" id="GO:0003684">
    <property type="term" value="F:damaged DNA binding"/>
    <property type="evidence" value="ECO:0007669"/>
    <property type="project" value="InterPro"/>
</dbReference>
<keyword evidence="11 15" id="KW-0239">DNA-directed DNA polymerase</keyword>
<keyword evidence="8 15" id="KW-0479">Metal-binding</keyword>
<dbReference type="EMBL" id="PFAY01000006">
    <property type="protein sequence ID" value="PIT93270.1"/>
    <property type="molecule type" value="Genomic_DNA"/>
</dbReference>
<dbReference type="Pfam" id="PF00817">
    <property type="entry name" value="IMS"/>
    <property type="match status" value="1"/>
</dbReference>
<dbReference type="InterPro" id="IPR043502">
    <property type="entry name" value="DNA/RNA_pol_sf"/>
</dbReference>
<dbReference type="CDD" id="cd03586">
    <property type="entry name" value="PolY_Pol_IV_kappa"/>
    <property type="match status" value="1"/>
</dbReference>
<keyword evidence="12 15" id="KW-0238">DNA-binding</keyword>
<evidence type="ECO:0000256" key="15">
    <source>
        <dbReference type="HAMAP-Rule" id="MF_01113"/>
    </source>
</evidence>
<dbReference type="Pfam" id="PF21999">
    <property type="entry name" value="IMS_HHH_1"/>
    <property type="match status" value="1"/>
</dbReference>
<evidence type="ECO:0000256" key="11">
    <source>
        <dbReference type="ARBA" id="ARBA00022932"/>
    </source>
</evidence>
<dbReference type="PANTHER" id="PTHR11076:SF33">
    <property type="entry name" value="DNA POLYMERASE KAPPA"/>
    <property type="match status" value="1"/>
</dbReference>
<keyword evidence="6 15" id="KW-0548">Nucleotidyltransferase</keyword>
<dbReference type="AlphaFoldDB" id="A0A2M6WKG0"/>
<evidence type="ECO:0000313" key="18">
    <source>
        <dbReference type="Proteomes" id="UP000229112"/>
    </source>
</evidence>
<dbReference type="SUPFAM" id="SSF56672">
    <property type="entry name" value="DNA/RNA polymerases"/>
    <property type="match status" value="1"/>
</dbReference>
<keyword evidence="7 15" id="KW-0235">DNA replication</keyword>
<name>A0A2M6WKG0_9BACT</name>
<sequence>MRVVFHVDMDAFFASVEQRDKPRLRGKPVVVGSSPEEGRGRGVVSTANYLAREYGIKSALPISKAWEFSQSAVKLGKPEAIFMEPDISRYSEVSSEIMEYLSSMGDNFQVTSIDEAYLEFLNLKTWEEAEKKANQIRMYVKKNFKLTCSVGVGANKLLAKIASNENKPDGVTVVRDSEVTAFLMGKSVRVIPGIGPKAQYLLERKNIRKISELQNLSLKQTKELFGKRGDWLFMASRGMDDRRIELGGEAKSIGHHSTFKKDTLDGEVLFLRVKEMAEDIAGELERKKIFARAVVITVRFSNFKTFTRSHTLDISTRDVKVLESEGLKLLLPFMDSRLNPKRLKIRLVGLRVEKFSDIKQEKKTQKKLF</sequence>
<keyword evidence="10 15" id="KW-0460">Magnesium</keyword>
<dbReference type="SUPFAM" id="SSF100879">
    <property type="entry name" value="Lesion bypass DNA polymerase (Y-family), little finger domain"/>
    <property type="match status" value="1"/>
</dbReference>
<evidence type="ECO:0000256" key="1">
    <source>
        <dbReference type="ARBA" id="ARBA00004496"/>
    </source>
</evidence>
<dbReference type="InterPro" id="IPR036775">
    <property type="entry name" value="DNA_pol_Y-fam_lit_finger_sf"/>
</dbReference>
<feature type="binding site" evidence="15">
    <location>
        <position position="114"/>
    </location>
    <ligand>
        <name>Mg(2+)</name>
        <dbReference type="ChEBI" id="CHEBI:18420"/>
    </ligand>
</feature>
<dbReference type="GO" id="GO:0005737">
    <property type="term" value="C:cytoplasm"/>
    <property type="evidence" value="ECO:0007669"/>
    <property type="project" value="UniProtKB-SubCell"/>
</dbReference>
<dbReference type="Pfam" id="PF11799">
    <property type="entry name" value="IMS_C"/>
    <property type="match status" value="1"/>
</dbReference>
<keyword evidence="5 15" id="KW-0808">Transferase</keyword>
<evidence type="ECO:0000256" key="8">
    <source>
        <dbReference type="ARBA" id="ARBA00022723"/>
    </source>
</evidence>
<dbReference type="InterPro" id="IPR050116">
    <property type="entry name" value="DNA_polymerase-Y"/>
</dbReference>
<dbReference type="InterPro" id="IPR022880">
    <property type="entry name" value="DNApol_IV"/>
</dbReference>
<evidence type="ECO:0000256" key="6">
    <source>
        <dbReference type="ARBA" id="ARBA00022695"/>
    </source>
</evidence>
<dbReference type="Gene3D" id="3.30.70.270">
    <property type="match status" value="1"/>
</dbReference>
<keyword evidence="4 15" id="KW-0963">Cytoplasm</keyword>
<keyword evidence="13 15" id="KW-0234">DNA repair</keyword>
<feature type="site" description="Substrate discrimination" evidence="15">
    <location>
        <position position="13"/>
    </location>
</feature>
<comment type="subcellular location">
    <subcellularLocation>
        <location evidence="1 15">Cytoplasm</location>
    </subcellularLocation>
</comment>
<dbReference type="EC" id="2.7.7.7" evidence="15"/>
<dbReference type="GO" id="GO:0003887">
    <property type="term" value="F:DNA-directed DNA polymerase activity"/>
    <property type="evidence" value="ECO:0007669"/>
    <property type="project" value="UniProtKB-UniRule"/>
</dbReference>
<accession>A0A2M6WKG0</accession>
<reference evidence="18" key="1">
    <citation type="submission" date="2017-09" db="EMBL/GenBank/DDBJ databases">
        <title>Depth-based differentiation of microbial function through sediment-hosted aquifers and enrichment of novel symbionts in the deep terrestrial subsurface.</title>
        <authorList>
            <person name="Probst A.J."/>
            <person name="Ladd B."/>
            <person name="Jarett J.K."/>
            <person name="Geller-Mcgrath D.E."/>
            <person name="Sieber C.M.K."/>
            <person name="Emerson J.B."/>
            <person name="Anantharaman K."/>
            <person name="Thomas B.C."/>
            <person name="Malmstrom R."/>
            <person name="Stieglmeier M."/>
            <person name="Klingl A."/>
            <person name="Woyke T."/>
            <person name="Ryan C.M."/>
            <person name="Banfield J.F."/>
        </authorList>
    </citation>
    <scope>NUCLEOTIDE SEQUENCE [LARGE SCALE GENOMIC DNA]</scope>
</reference>
<evidence type="ECO:0000256" key="12">
    <source>
        <dbReference type="ARBA" id="ARBA00023125"/>
    </source>
</evidence>
<gene>
    <name evidence="15" type="primary">dinB</name>
    <name evidence="17" type="ORF">COU06_00745</name>
</gene>
<dbReference type="FunFam" id="3.30.1490.100:FF:000004">
    <property type="entry name" value="DNA polymerase IV"/>
    <property type="match status" value="1"/>
</dbReference>
<keyword evidence="3 15" id="KW-0515">Mutator protein</keyword>
<evidence type="ECO:0000256" key="2">
    <source>
        <dbReference type="ARBA" id="ARBA00010945"/>
    </source>
</evidence>
<comment type="similarity">
    <text evidence="2 15">Belongs to the DNA polymerase type-Y family.</text>
</comment>
<dbReference type="Gene3D" id="3.40.1170.60">
    <property type="match status" value="1"/>
</dbReference>
<dbReference type="GO" id="GO:0006261">
    <property type="term" value="P:DNA-templated DNA replication"/>
    <property type="evidence" value="ECO:0007669"/>
    <property type="project" value="UniProtKB-UniRule"/>
</dbReference>